<dbReference type="Proteomes" id="UP001610334">
    <property type="component" value="Unassembled WGS sequence"/>
</dbReference>
<sequence length="188" mass="21597">MQTHQPRIPPIVRKIRDTRHVSAWSYVKKRGKYTKVVVLIQISLKVYQNTWHLEISQNSCNSTNRPRKVPDRQLGTSARTHQTCGPRSIARSTEHDCLQRIPSRRLGQIKLRAHEAAQDPVRREMHCKIGHCWDADIIRSPALVPSTDYFPPVSHQPPISISSKAQSTRRFEDGLQTDEPIRRVVGTD</sequence>
<feature type="region of interest" description="Disordered" evidence="1">
    <location>
        <begin position="58"/>
        <end position="84"/>
    </location>
</feature>
<protein>
    <submittedName>
        <fullName evidence="2">Uncharacterized protein</fullName>
    </submittedName>
</protein>
<evidence type="ECO:0000313" key="3">
    <source>
        <dbReference type="Proteomes" id="UP001610334"/>
    </source>
</evidence>
<proteinExistence type="predicted"/>
<comment type="caution">
    <text evidence="2">The sequence shown here is derived from an EMBL/GenBank/DDBJ whole genome shotgun (WGS) entry which is preliminary data.</text>
</comment>
<keyword evidence="3" id="KW-1185">Reference proteome</keyword>
<organism evidence="2 3">
    <name type="scientific">Aspergillus granulosus</name>
    <dbReference type="NCBI Taxonomy" id="176169"/>
    <lineage>
        <taxon>Eukaryota</taxon>
        <taxon>Fungi</taxon>
        <taxon>Dikarya</taxon>
        <taxon>Ascomycota</taxon>
        <taxon>Pezizomycotina</taxon>
        <taxon>Eurotiomycetes</taxon>
        <taxon>Eurotiomycetidae</taxon>
        <taxon>Eurotiales</taxon>
        <taxon>Aspergillaceae</taxon>
        <taxon>Aspergillus</taxon>
        <taxon>Aspergillus subgen. Nidulantes</taxon>
    </lineage>
</organism>
<feature type="compositionally biased region" description="Polar residues" evidence="1">
    <location>
        <begin position="74"/>
        <end position="84"/>
    </location>
</feature>
<name>A0ABR4H4R1_9EURO</name>
<evidence type="ECO:0000313" key="2">
    <source>
        <dbReference type="EMBL" id="KAL2810315.1"/>
    </source>
</evidence>
<gene>
    <name evidence="2" type="ORF">BJX63DRAFT_320897</name>
</gene>
<feature type="region of interest" description="Disordered" evidence="1">
    <location>
        <begin position="155"/>
        <end position="188"/>
    </location>
</feature>
<reference evidence="2 3" key="1">
    <citation type="submission" date="2024-07" db="EMBL/GenBank/DDBJ databases">
        <title>Section-level genome sequencing and comparative genomics of Aspergillus sections Usti and Cavernicolus.</title>
        <authorList>
            <consortium name="Lawrence Berkeley National Laboratory"/>
            <person name="Nybo J.L."/>
            <person name="Vesth T.C."/>
            <person name="Theobald S."/>
            <person name="Frisvad J.C."/>
            <person name="Larsen T.O."/>
            <person name="Kjaerboelling I."/>
            <person name="Rothschild-Mancinelli K."/>
            <person name="Lyhne E.K."/>
            <person name="Kogle M.E."/>
            <person name="Barry K."/>
            <person name="Clum A."/>
            <person name="Na H."/>
            <person name="Ledsgaard L."/>
            <person name="Lin J."/>
            <person name="Lipzen A."/>
            <person name="Kuo A."/>
            <person name="Riley R."/>
            <person name="Mondo S."/>
            <person name="Labutti K."/>
            <person name="Haridas S."/>
            <person name="Pangalinan J."/>
            <person name="Salamov A.A."/>
            <person name="Simmons B.A."/>
            <person name="Magnuson J.K."/>
            <person name="Chen J."/>
            <person name="Drula E."/>
            <person name="Henrissat B."/>
            <person name="Wiebenga A."/>
            <person name="Lubbers R.J."/>
            <person name="Gomes A.C."/>
            <person name="Makela M.R."/>
            <person name="Stajich J."/>
            <person name="Grigoriev I.V."/>
            <person name="Mortensen U.H."/>
            <person name="De Vries R.P."/>
            <person name="Baker S.E."/>
            <person name="Andersen M.R."/>
        </authorList>
    </citation>
    <scope>NUCLEOTIDE SEQUENCE [LARGE SCALE GENOMIC DNA]</scope>
    <source>
        <strain evidence="2 3">CBS 588.65</strain>
    </source>
</reference>
<feature type="compositionally biased region" description="Polar residues" evidence="1">
    <location>
        <begin position="157"/>
        <end position="168"/>
    </location>
</feature>
<accession>A0ABR4H4R1</accession>
<evidence type="ECO:0000256" key="1">
    <source>
        <dbReference type="SAM" id="MobiDB-lite"/>
    </source>
</evidence>
<dbReference type="EMBL" id="JBFXLT010000073">
    <property type="protein sequence ID" value="KAL2810315.1"/>
    <property type="molecule type" value="Genomic_DNA"/>
</dbReference>